<evidence type="ECO:0000313" key="1">
    <source>
        <dbReference type="EMBL" id="MCP2346162.1"/>
    </source>
</evidence>
<proteinExistence type="predicted"/>
<dbReference type="EMBL" id="JAMZEC010000001">
    <property type="protein sequence ID" value="MCP2346162.1"/>
    <property type="molecule type" value="Genomic_DNA"/>
</dbReference>
<protein>
    <recommendedName>
        <fullName evidence="3">Peptidase S26 domain-containing protein</fullName>
    </recommendedName>
</protein>
<sequence length="29" mass="3479">MRRRDHRPFVPEGRVLGVVVRRIVERPVP</sequence>
<evidence type="ECO:0000313" key="2">
    <source>
        <dbReference type="Proteomes" id="UP001320766"/>
    </source>
</evidence>
<dbReference type="Proteomes" id="UP001320766">
    <property type="component" value="Unassembled WGS sequence"/>
</dbReference>
<gene>
    <name evidence="1" type="ORF">HD595_002284</name>
</gene>
<name>A0ABT1JXW3_9ACTN</name>
<comment type="caution">
    <text evidence="1">The sequence shown here is derived from an EMBL/GenBank/DDBJ whole genome shotgun (WGS) entry which is preliminary data.</text>
</comment>
<evidence type="ECO:0008006" key="3">
    <source>
        <dbReference type="Google" id="ProtNLM"/>
    </source>
</evidence>
<keyword evidence="2" id="KW-1185">Reference proteome</keyword>
<organism evidence="1 2">
    <name type="scientific">Nonomuraea roseoviolacea subsp. carminata</name>
    <dbReference type="NCBI Taxonomy" id="160689"/>
    <lineage>
        <taxon>Bacteria</taxon>
        <taxon>Bacillati</taxon>
        <taxon>Actinomycetota</taxon>
        <taxon>Actinomycetes</taxon>
        <taxon>Streptosporangiales</taxon>
        <taxon>Streptosporangiaceae</taxon>
        <taxon>Nonomuraea</taxon>
    </lineage>
</organism>
<reference evidence="1 2" key="1">
    <citation type="submission" date="2022-06" db="EMBL/GenBank/DDBJ databases">
        <title>Sequencing the genomes of 1000 actinobacteria strains.</title>
        <authorList>
            <person name="Klenk H.-P."/>
        </authorList>
    </citation>
    <scope>NUCLEOTIDE SEQUENCE [LARGE SCALE GENOMIC DNA]</scope>
    <source>
        <strain evidence="1 2">DSM 44170</strain>
    </source>
</reference>
<accession>A0ABT1JXW3</accession>